<protein>
    <submittedName>
        <fullName evidence="1">Haloacid dehalogenase superfamily, subfamily IA, variant 3 with third motif having DD or ED</fullName>
    </submittedName>
</protein>
<dbReference type="SFLD" id="SFLDG01129">
    <property type="entry name" value="C1.5:_HAD__Beta-PGM__Phosphata"/>
    <property type="match status" value="1"/>
</dbReference>
<evidence type="ECO:0000313" key="1">
    <source>
        <dbReference type="EMBL" id="SFO03914.1"/>
    </source>
</evidence>
<dbReference type="CDD" id="cd07505">
    <property type="entry name" value="HAD_BPGM-like"/>
    <property type="match status" value="1"/>
</dbReference>
<keyword evidence="2" id="KW-1185">Reference proteome</keyword>
<dbReference type="Gene3D" id="1.10.150.240">
    <property type="entry name" value="Putative phosphatase, domain 2"/>
    <property type="match status" value="1"/>
</dbReference>
<dbReference type="InterPro" id="IPR036412">
    <property type="entry name" value="HAD-like_sf"/>
</dbReference>
<dbReference type="SFLD" id="SFLDS00003">
    <property type="entry name" value="Haloacid_Dehalogenase"/>
    <property type="match status" value="1"/>
</dbReference>
<dbReference type="InterPro" id="IPR023214">
    <property type="entry name" value="HAD_sf"/>
</dbReference>
<reference evidence="2" key="1">
    <citation type="submission" date="2016-10" db="EMBL/GenBank/DDBJ databases">
        <authorList>
            <person name="Varghese N."/>
            <person name="Submissions S."/>
        </authorList>
    </citation>
    <scope>NUCLEOTIDE SEQUENCE [LARGE SCALE GENOMIC DNA]</scope>
    <source>
        <strain evidence="2">DSM 43161</strain>
    </source>
</reference>
<evidence type="ECO:0000313" key="2">
    <source>
        <dbReference type="Proteomes" id="UP000183642"/>
    </source>
</evidence>
<dbReference type="OrthoDB" id="4102947at2"/>
<dbReference type="GO" id="GO:0008967">
    <property type="term" value="F:phosphoglycolate phosphatase activity"/>
    <property type="evidence" value="ECO:0007669"/>
    <property type="project" value="TreeGrafter"/>
</dbReference>
<proteinExistence type="predicted"/>
<dbReference type="NCBIfam" id="TIGR01509">
    <property type="entry name" value="HAD-SF-IA-v3"/>
    <property type="match status" value="1"/>
</dbReference>
<dbReference type="InterPro" id="IPR050155">
    <property type="entry name" value="HAD-like_hydrolase_sf"/>
</dbReference>
<dbReference type="InterPro" id="IPR023198">
    <property type="entry name" value="PGP-like_dom2"/>
</dbReference>
<name>A0A1I5DXB5_9ACTN</name>
<dbReference type="PANTHER" id="PTHR43434:SF1">
    <property type="entry name" value="PHOSPHOGLYCOLATE PHOSPHATASE"/>
    <property type="match status" value="1"/>
</dbReference>
<dbReference type="SUPFAM" id="SSF56784">
    <property type="entry name" value="HAD-like"/>
    <property type="match status" value="1"/>
</dbReference>
<organism evidence="1 2">
    <name type="scientific">Geodermatophilus obscurus</name>
    <dbReference type="NCBI Taxonomy" id="1861"/>
    <lineage>
        <taxon>Bacteria</taxon>
        <taxon>Bacillati</taxon>
        <taxon>Actinomycetota</taxon>
        <taxon>Actinomycetes</taxon>
        <taxon>Geodermatophilales</taxon>
        <taxon>Geodermatophilaceae</taxon>
        <taxon>Geodermatophilus</taxon>
    </lineage>
</organism>
<sequence length="260" mass="27140">MTPPREGGAGTATLPRSVVAGLTALLCDADGNLFPSEEPAFVASTGVTNRFLADLGDPRRYGPEELRLATTGMNFRSTARRLAAEAGRPDVDVEPWVAEERRAVTAYLGEHLRPHAETTAALTALAPHLRLAAVSSSALARLAACFTATGLDGLVPPAVRFSAEDSLPEPTSKPDPAVYLFACERLGIAPRQGLAVEDSVPGALSAVRAGCPTVGNLLFVQPAERADREAALREAGVLAVVSSWQELADLLLPVLTGGGR</sequence>
<dbReference type="Proteomes" id="UP000183642">
    <property type="component" value="Unassembled WGS sequence"/>
</dbReference>
<accession>A0A1I5DXB5</accession>
<dbReference type="AlphaFoldDB" id="A0A1I5DXB5"/>
<dbReference type="RefSeq" id="WP_075012489.1">
    <property type="nucleotide sequence ID" value="NZ_FOWE01000002.1"/>
</dbReference>
<dbReference type="PANTHER" id="PTHR43434">
    <property type="entry name" value="PHOSPHOGLYCOLATE PHOSPHATASE"/>
    <property type="match status" value="1"/>
</dbReference>
<dbReference type="EMBL" id="FOWE01000002">
    <property type="protein sequence ID" value="SFO03914.1"/>
    <property type="molecule type" value="Genomic_DNA"/>
</dbReference>
<dbReference type="Pfam" id="PF00702">
    <property type="entry name" value="Hydrolase"/>
    <property type="match status" value="1"/>
</dbReference>
<gene>
    <name evidence="1" type="ORF">SAMN05660359_01131</name>
</gene>
<dbReference type="GO" id="GO:0006281">
    <property type="term" value="P:DNA repair"/>
    <property type="evidence" value="ECO:0007669"/>
    <property type="project" value="TreeGrafter"/>
</dbReference>
<dbReference type="InterPro" id="IPR006439">
    <property type="entry name" value="HAD-SF_hydro_IA"/>
</dbReference>
<dbReference type="Gene3D" id="3.40.50.1000">
    <property type="entry name" value="HAD superfamily/HAD-like"/>
    <property type="match status" value="1"/>
</dbReference>